<dbReference type="GO" id="GO:0046872">
    <property type="term" value="F:metal ion binding"/>
    <property type="evidence" value="ECO:0007669"/>
    <property type="project" value="UniProtKB-UniRule"/>
</dbReference>
<evidence type="ECO:0000313" key="10">
    <source>
        <dbReference type="Proteomes" id="UP001139494"/>
    </source>
</evidence>
<keyword evidence="7 8" id="KW-0520">NAD</keyword>
<feature type="binding site" evidence="8">
    <location>
        <begin position="178"/>
        <end position="183"/>
    </location>
    <ligand>
        <name>NAD(+)</name>
        <dbReference type="ChEBI" id="CHEBI:57540"/>
    </ligand>
</feature>
<dbReference type="GO" id="GO:0005524">
    <property type="term" value="F:ATP binding"/>
    <property type="evidence" value="ECO:0007669"/>
    <property type="project" value="UniProtKB-KW"/>
</dbReference>
<evidence type="ECO:0000256" key="3">
    <source>
        <dbReference type="ARBA" id="ARBA00022741"/>
    </source>
</evidence>
<dbReference type="EC" id="2.7.1.23" evidence="8"/>
<feature type="binding site" evidence="8">
    <location>
        <begin position="135"/>
        <end position="136"/>
    </location>
    <ligand>
        <name>NAD(+)</name>
        <dbReference type="ChEBI" id="CHEBI:57540"/>
    </ligand>
</feature>
<keyword evidence="1 8" id="KW-0963">Cytoplasm</keyword>
<keyword evidence="2 8" id="KW-0808">Transferase</keyword>
<dbReference type="Proteomes" id="UP001139494">
    <property type="component" value="Unassembled WGS sequence"/>
</dbReference>
<evidence type="ECO:0000256" key="4">
    <source>
        <dbReference type="ARBA" id="ARBA00022777"/>
    </source>
</evidence>
<dbReference type="GO" id="GO:0019674">
    <property type="term" value="P:NAD+ metabolic process"/>
    <property type="evidence" value="ECO:0007669"/>
    <property type="project" value="InterPro"/>
</dbReference>
<dbReference type="Pfam" id="PF20143">
    <property type="entry name" value="NAD_kinase_C"/>
    <property type="match status" value="1"/>
</dbReference>
<feature type="binding site" evidence="8">
    <location>
        <begin position="61"/>
        <end position="62"/>
    </location>
    <ligand>
        <name>NAD(+)</name>
        <dbReference type="ChEBI" id="CHEBI:57540"/>
    </ligand>
</feature>
<dbReference type="SUPFAM" id="SSF111331">
    <property type="entry name" value="NAD kinase/diacylglycerol kinase-like"/>
    <property type="match status" value="1"/>
</dbReference>
<dbReference type="EMBL" id="JAHLKM010000015">
    <property type="protein sequence ID" value="MCQ4333975.1"/>
    <property type="molecule type" value="Genomic_DNA"/>
</dbReference>
<feature type="active site" description="Proton acceptor" evidence="8">
    <location>
        <position position="61"/>
    </location>
</feature>
<comment type="subcellular location">
    <subcellularLocation>
        <location evidence="8">Cytoplasm</location>
    </subcellularLocation>
</comment>
<dbReference type="GO" id="GO:0006741">
    <property type="term" value="P:NADP+ biosynthetic process"/>
    <property type="evidence" value="ECO:0007669"/>
    <property type="project" value="UniProtKB-UniRule"/>
</dbReference>
<dbReference type="InterPro" id="IPR002504">
    <property type="entry name" value="NADK"/>
</dbReference>
<dbReference type="AlphaFoldDB" id="A0A9R1CTZ5"/>
<comment type="caution">
    <text evidence="8">Lacks conserved residue(s) required for the propagation of feature annotation.</text>
</comment>
<keyword evidence="4 8" id="KW-0418">Kinase</keyword>
<comment type="caution">
    <text evidence="9">The sequence shown here is derived from an EMBL/GenBank/DDBJ whole genome shotgun (WGS) entry which is preliminary data.</text>
</comment>
<protein>
    <recommendedName>
        <fullName evidence="8">NAD kinase</fullName>
        <ecNumber evidence="8">2.7.1.23</ecNumber>
    </recommendedName>
    <alternativeName>
        <fullName evidence="8">ATP-dependent NAD kinase</fullName>
    </alternativeName>
</protein>
<dbReference type="PANTHER" id="PTHR20275">
    <property type="entry name" value="NAD KINASE"/>
    <property type="match status" value="1"/>
</dbReference>
<dbReference type="GO" id="GO:0003951">
    <property type="term" value="F:NAD+ kinase activity"/>
    <property type="evidence" value="ECO:0007669"/>
    <property type="project" value="UniProtKB-UniRule"/>
</dbReference>
<evidence type="ECO:0000256" key="7">
    <source>
        <dbReference type="ARBA" id="ARBA00023027"/>
    </source>
</evidence>
<dbReference type="Gene3D" id="3.40.50.10330">
    <property type="entry name" value="Probable inorganic polyphosphate/atp-NAD kinase, domain 1"/>
    <property type="match status" value="1"/>
</dbReference>
<dbReference type="InterPro" id="IPR017438">
    <property type="entry name" value="ATP-NAD_kinase_N"/>
</dbReference>
<comment type="cofactor">
    <cofactor evidence="8">
        <name>a divalent metal cation</name>
        <dbReference type="ChEBI" id="CHEBI:60240"/>
    </cofactor>
</comment>
<comment type="catalytic activity">
    <reaction evidence="8">
        <text>NAD(+) + ATP = ADP + NADP(+) + H(+)</text>
        <dbReference type="Rhea" id="RHEA:18629"/>
        <dbReference type="ChEBI" id="CHEBI:15378"/>
        <dbReference type="ChEBI" id="CHEBI:30616"/>
        <dbReference type="ChEBI" id="CHEBI:57540"/>
        <dbReference type="ChEBI" id="CHEBI:58349"/>
        <dbReference type="ChEBI" id="CHEBI:456216"/>
        <dbReference type="EC" id="2.7.1.23"/>
    </reaction>
</comment>
<accession>A0A9R1CTZ5</accession>
<dbReference type="InterPro" id="IPR017437">
    <property type="entry name" value="ATP-NAD_kinase_PpnK-typ_C"/>
</dbReference>
<organism evidence="9 10">
    <name type="scientific">Natronomonas aquatica</name>
    <dbReference type="NCBI Taxonomy" id="2841590"/>
    <lineage>
        <taxon>Archaea</taxon>
        <taxon>Methanobacteriati</taxon>
        <taxon>Methanobacteriota</taxon>
        <taxon>Stenosarchaea group</taxon>
        <taxon>Halobacteria</taxon>
        <taxon>Halobacteriales</taxon>
        <taxon>Natronomonadaceae</taxon>
        <taxon>Natronomonas</taxon>
    </lineage>
</organism>
<evidence type="ECO:0000256" key="8">
    <source>
        <dbReference type="HAMAP-Rule" id="MF_00361"/>
    </source>
</evidence>
<keyword evidence="3 8" id="KW-0547">Nucleotide-binding</keyword>
<evidence type="ECO:0000256" key="5">
    <source>
        <dbReference type="ARBA" id="ARBA00022840"/>
    </source>
</evidence>
<proteinExistence type="inferred from homology"/>
<keyword evidence="10" id="KW-1185">Reference proteome</keyword>
<dbReference type="Pfam" id="PF01513">
    <property type="entry name" value="NAD_kinase"/>
    <property type="match status" value="1"/>
</dbReference>
<evidence type="ECO:0000313" key="9">
    <source>
        <dbReference type="EMBL" id="MCQ4333975.1"/>
    </source>
</evidence>
<comment type="function">
    <text evidence="8">Involved in the regulation of the intracellular balance of NAD and NADP, and is a key enzyme in the biosynthesis of NADP. Catalyzes specifically the phosphorylation on 2'-hydroxyl of the adenosine moiety of NAD to yield NADP.</text>
</comment>
<comment type="similarity">
    <text evidence="8">Belongs to the NAD kinase family.</text>
</comment>
<sequence length="272" mass="28311">MHLGVVAKRNTPRAVELAGRIRENVDATVSVDELTGDRLGIPGEPVAELSACDIVVSIGGDGTFLFTAREVSPTPIMGVNLGEVGFLNAVSPEECLEAVRTAAERIERGDAEFRELPQIRAEGGDGEWTLPPAVNEVSILGPQRGRDNGLGIEIRVDGKLYSGGHADGVLVATPTGSSAYNLSEDGPLVHPDVGAFVVTEMCAEGSMPSLAVPIGGTLTVALSDADGAVAVADGRTRKRLEPPTRVTLEPAADPVRVAGPSLDFFAALEKLE</sequence>
<dbReference type="HAMAP" id="MF_00361">
    <property type="entry name" value="NAD_kinase"/>
    <property type="match status" value="1"/>
</dbReference>
<feature type="binding site" evidence="8">
    <location>
        <position position="165"/>
    </location>
    <ligand>
        <name>NAD(+)</name>
        <dbReference type="ChEBI" id="CHEBI:57540"/>
    </ligand>
</feature>
<gene>
    <name evidence="8" type="primary">nadK</name>
    <name evidence="9" type="ORF">KM295_10865</name>
</gene>
<feature type="binding site" evidence="8">
    <location>
        <position position="167"/>
    </location>
    <ligand>
        <name>NAD(+)</name>
        <dbReference type="ChEBI" id="CHEBI:57540"/>
    </ligand>
</feature>
<evidence type="ECO:0000256" key="1">
    <source>
        <dbReference type="ARBA" id="ARBA00022490"/>
    </source>
</evidence>
<keyword evidence="5 8" id="KW-0067">ATP-binding</keyword>
<keyword evidence="6 8" id="KW-0521">NADP</keyword>
<reference evidence="9" key="1">
    <citation type="journal article" date="2023" name="Front. Microbiol.">
        <title>Genomic-based phylogenetic and metabolic analyses of the genus Natronomonas, and description of Natronomonas aquatica sp. nov.</title>
        <authorList>
            <person name="Garcia-Roldan A."/>
            <person name="Duran-Viseras A."/>
            <person name="de la Haba R.R."/>
            <person name="Corral P."/>
            <person name="Sanchez-Porro C."/>
            <person name="Ventosa A."/>
        </authorList>
    </citation>
    <scope>NUCLEOTIDE SEQUENCE</scope>
    <source>
        <strain evidence="9">F2-12</strain>
    </source>
</reference>
<dbReference type="RefSeq" id="WP_256030002.1">
    <property type="nucleotide sequence ID" value="NZ_JAHLKM010000015.1"/>
</dbReference>
<name>A0A9R1CTZ5_9EURY</name>
<dbReference type="Gene3D" id="2.60.200.30">
    <property type="entry name" value="Probable inorganic polyphosphate/atp-NAD kinase, domain 2"/>
    <property type="match status" value="1"/>
</dbReference>
<dbReference type="InterPro" id="IPR016064">
    <property type="entry name" value="NAD/diacylglycerol_kinase_sf"/>
</dbReference>
<evidence type="ECO:0000256" key="6">
    <source>
        <dbReference type="ARBA" id="ARBA00022857"/>
    </source>
</evidence>
<dbReference type="PANTHER" id="PTHR20275:SF43">
    <property type="entry name" value="BIFUNCTIONAL NADP PHOSPHATASE_NAD KINASE"/>
    <property type="match status" value="1"/>
</dbReference>
<dbReference type="GO" id="GO:0005737">
    <property type="term" value="C:cytoplasm"/>
    <property type="evidence" value="ECO:0007669"/>
    <property type="project" value="UniProtKB-SubCell"/>
</dbReference>
<evidence type="ECO:0000256" key="2">
    <source>
        <dbReference type="ARBA" id="ARBA00022679"/>
    </source>
</evidence>